<keyword evidence="3" id="KW-1185">Reference proteome</keyword>
<feature type="domain" description="DUF6455" evidence="1">
    <location>
        <begin position="8"/>
        <end position="86"/>
    </location>
</feature>
<dbReference type="Proteomes" id="UP001157961">
    <property type="component" value="Unassembled WGS sequence"/>
</dbReference>
<protein>
    <recommendedName>
        <fullName evidence="1">DUF6455 domain-containing protein</fullName>
    </recommendedName>
</protein>
<evidence type="ECO:0000259" key="1">
    <source>
        <dbReference type="Pfam" id="PF20056"/>
    </source>
</evidence>
<comment type="caution">
    <text evidence="2">The sequence shown here is derived from an EMBL/GenBank/DDBJ whole genome shotgun (WGS) entry which is preliminary data.</text>
</comment>
<dbReference type="InterPro" id="IPR045601">
    <property type="entry name" value="DUF6455"/>
</dbReference>
<dbReference type="Pfam" id="PF20056">
    <property type="entry name" value="DUF6455"/>
    <property type="match status" value="1"/>
</dbReference>
<dbReference type="RefSeq" id="WP_283425432.1">
    <property type="nucleotide sequence ID" value="NZ_FXTY01000002.1"/>
</dbReference>
<dbReference type="EMBL" id="FXTY01000002">
    <property type="protein sequence ID" value="SMP14652.1"/>
    <property type="molecule type" value="Genomic_DNA"/>
</dbReference>
<proteinExistence type="predicted"/>
<reference evidence="2 3" key="1">
    <citation type="submission" date="2017-05" db="EMBL/GenBank/DDBJ databases">
        <authorList>
            <person name="Varghese N."/>
            <person name="Submissions S."/>
        </authorList>
    </citation>
    <scope>NUCLEOTIDE SEQUENCE [LARGE SCALE GENOMIC DNA]</scope>
    <source>
        <strain evidence="2 3">DSM 29734</strain>
    </source>
</reference>
<evidence type="ECO:0000313" key="2">
    <source>
        <dbReference type="EMBL" id="SMP14652.1"/>
    </source>
</evidence>
<organism evidence="2 3">
    <name type="scientific">Shimia sagamensis</name>
    <dbReference type="NCBI Taxonomy" id="1566352"/>
    <lineage>
        <taxon>Bacteria</taxon>
        <taxon>Pseudomonadati</taxon>
        <taxon>Pseudomonadota</taxon>
        <taxon>Alphaproteobacteria</taxon>
        <taxon>Rhodobacterales</taxon>
        <taxon>Roseobacteraceae</taxon>
    </lineage>
</organism>
<evidence type="ECO:0000313" key="3">
    <source>
        <dbReference type="Proteomes" id="UP001157961"/>
    </source>
</evidence>
<name>A0ABY1NP82_9RHOB</name>
<accession>A0ABY1NP82</accession>
<sequence>MTPVSDRTAQLRHHAALLDETASRLGMDLQEAAIRGALKFDEISDAVLRCTTCSQPEDCAQRLQAGGAVVATPHYCRNTTLLKRLQGDQ</sequence>
<gene>
    <name evidence="2" type="ORF">SAMN06265373_102716</name>
</gene>